<dbReference type="AlphaFoldDB" id="A0A371R4D8"/>
<evidence type="ECO:0000313" key="1">
    <source>
        <dbReference type="EMBL" id="RFA93809.1"/>
    </source>
</evidence>
<dbReference type="Proteomes" id="UP000256877">
    <property type="component" value="Unassembled WGS sequence"/>
</dbReference>
<dbReference type="GO" id="GO:0003677">
    <property type="term" value="F:DNA binding"/>
    <property type="evidence" value="ECO:0007669"/>
    <property type="project" value="UniProtKB-KW"/>
</dbReference>
<sequence>MIHPKWLERHYRHMREALRGLELGDHPWACYNAFVAVRSLILGLLGRPPHSPTPSVEALPALLKKLSPNPPEEVMRCAHCLEKRLTDPKGEMCVKCADTLSDYLAKLVSPSLFEKFKF</sequence>
<accession>A0A371R4D8</accession>
<evidence type="ECO:0000313" key="4">
    <source>
        <dbReference type="Proteomes" id="UP000257123"/>
    </source>
</evidence>
<reference evidence="3 4" key="1">
    <citation type="submission" date="2017-07" db="EMBL/GenBank/DDBJ databases">
        <title>Draft genome sequence of aerobic hyperthermophilic archaea, Pyrobaculum aerophilum YKB31 and YKB32.</title>
        <authorList>
            <person name="Mochizuki T."/>
            <person name="Berliner A.J."/>
            <person name="Yoshida-Takashima Y."/>
            <person name="Takaki Y."/>
            <person name="Nunoura T."/>
            <person name="Takai K."/>
        </authorList>
    </citation>
    <scope>NUCLEOTIDE SEQUENCE [LARGE SCALE GENOMIC DNA]</scope>
    <source>
        <strain evidence="1 4">YKB31</strain>
        <strain evidence="2 3">YKB32</strain>
    </source>
</reference>
<protein>
    <submittedName>
        <fullName evidence="2">DNA-binding protein</fullName>
    </submittedName>
</protein>
<proteinExistence type="predicted"/>
<dbReference type="EMBL" id="NMUF01000014">
    <property type="protein sequence ID" value="RFA98641.1"/>
    <property type="molecule type" value="Genomic_DNA"/>
</dbReference>
<organism evidence="2 3">
    <name type="scientific">Pyrobaculum aerophilum</name>
    <dbReference type="NCBI Taxonomy" id="13773"/>
    <lineage>
        <taxon>Archaea</taxon>
        <taxon>Thermoproteota</taxon>
        <taxon>Thermoprotei</taxon>
        <taxon>Thermoproteales</taxon>
        <taxon>Thermoproteaceae</taxon>
        <taxon>Pyrobaculum</taxon>
    </lineage>
</organism>
<dbReference type="OrthoDB" id="28418at2157"/>
<comment type="caution">
    <text evidence="2">The sequence shown here is derived from an EMBL/GenBank/DDBJ whole genome shotgun (WGS) entry which is preliminary data.</text>
</comment>
<name>A0A371R4D8_9CREN</name>
<dbReference type="Proteomes" id="UP000257123">
    <property type="component" value="Unassembled WGS sequence"/>
</dbReference>
<dbReference type="SUPFAM" id="SSF81593">
    <property type="entry name" value="Nucleotidyltransferase substrate binding subunit/domain"/>
    <property type="match status" value="1"/>
</dbReference>
<evidence type="ECO:0000313" key="3">
    <source>
        <dbReference type="Proteomes" id="UP000256877"/>
    </source>
</evidence>
<keyword evidence="2" id="KW-0238">DNA-binding</keyword>
<dbReference type="EMBL" id="NMUE01000055">
    <property type="protein sequence ID" value="RFA93809.1"/>
    <property type="molecule type" value="Genomic_DNA"/>
</dbReference>
<dbReference type="RefSeq" id="WP_116421915.1">
    <property type="nucleotide sequence ID" value="NZ_NMUE01000055.1"/>
</dbReference>
<gene>
    <name evidence="1" type="ORF">CGL51_12265</name>
    <name evidence="2" type="ORF">CGL52_06355</name>
</gene>
<evidence type="ECO:0000313" key="2">
    <source>
        <dbReference type="EMBL" id="RFA98641.1"/>
    </source>
</evidence>